<name>A0A9D4DDM5_DREPO</name>
<comment type="caution">
    <text evidence="1">The sequence shown here is derived from an EMBL/GenBank/DDBJ whole genome shotgun (WGS) entry which is preliminary data.</text>
</comment>
<evidence type="ECO:0000313" key="2">
    <source>
        <dbReference type="Proteomes" id="UP000828390"/>
    </source>
</evidence>
<gene>
    <name evidence="1" type="ORF">DPMN_181349</name>
</gene>
<evidence type="ECO:0000313" key="1">
    <source>
        <dbReference type="EMBL" id="KAH3746931.1"/>
    </source>
</evidence>
<protein>
    <submittedName>
        <fullName evidence="1">Uncharacterized protein</fullName>
    </submittedName>
</protein>
<dbReference type="Proteomes" id="UP000828390">
    <property type="component" value="Unassembled WGS sequence"/>
</dbReference>
<dbReference type="AlphaFoldDB" id="A0A9D4DDM5"/>
<reference evidence="1" key="1">
    <citation type="journal article" date="2019" name="bioRxiv">
        <title>The Genome of the Zebra Mussel, Dreissena polymorpha: A Resource for Invasive Species Research.</title>
        <authorList>
            <person name="McCartney M.A."/>
            <person name="Auch B."/>
            <person name="Kono T."/>
            <person name="Mallez S."/>
            <person name="Zhang Y."/>
            <person name="Obille A."/>
            <person name="Becker A."/>
            <person name="Abrahante J.E."/>
            <person name="Garbe J."/>
            <person name="Badalamenti J.P."/>
            <person name="Herman A."/>
            <person name="Mangelson H."/>
            <person name="Liachko I."/>
            <person name="Sullivan S."/>
            <person name="Sone E.D."/>
            <person name="Koren S."/>
            <person name="Silverstein K.A.T."/>
            <person name="Beckman K.B."/>
            <person name="Gohl D.M."/>
        </authorList>
    </citation>
    <scope>NUCLEOTIDE SEQUENCE</scope>
    <source>
        <strain evidence="1">Duluth1</strain>
        <tissue evidence="1">Whole animal</tissue>
    </source>
</reference>
<dbReference type="EMBL" id="JAIWYP010000010">
    <property type="protein sequence ID" value="KAH3746931.1"/>
    <property type="molecule type" value="Genomic_DNA"/>
</dbReference>
<sequence>MRKAVFLIHFLYNNYVPFHAQVVRAFAYGTGGGNFDPLMGKFLYGWSPNEQLVKPECTYCPTAKRTITGYEIEVKIFIG</sequence>
<organism evidence="1 2">
    <name type="scientific">Dreissena polymorpha</name>
    <name type="common">Zebra mussel</name>
    <name type="synonym">Mytilus polymorpha</name>
    <dbReference type="NCBI Taxonomy" id="45954"/>
    <lineage>
        <taxon>Eukaryota</taxon>
        <taxon>Metazoa</taxon>
        <taxon>Spiralia</taxon>
        <taxon>Lophotrochozoa</taxon>
        <taxon>Mollusca</taxon>
        <taxon>Bivalvia</taxon>
        <taxon>Autobranchia</taxon>
        <taxon>Heteroconchia</taxon>
        <taxon>Euheterodonta</taxon>
        <taxon>Imparidentia</taxon>
        <taxon>Neoheterodontei</taxon>
        <taxon>Myida</taxon>
        <taxon>Dreissenoidea</taxon>
        <taxon>Dreissenidae</taxon>
        <taxon>Dreissena</taxon>
    </lineage>
</organism>
<proteinExistence type="predicted"/>
<accession>A0A9D4DDM5</accession>
<reference evidence="1" key="2">
    <citation type="submission" date="2020-11" db="EMBL/GenBank/DDBJ databases">
        <authorList>
            <person name="McCartney M.A."/>
            <person name="Auch B."/>
            <person name="Kono T."/>
            <person name="Mallez S."/>
            <person name="Becker A."/>
            <person name="Gohl D.M."/>
            <person name="Silverstein K.A.T."/>
            <person name="Koren S."/>
            <person name="Bechman K.B."/>
            <person name="Herman A."/>
            <person name="Abrahante J.E."/>
            <person name="Garbe J."/>
        </authorList>
    </citation>
    <scope>NUCLEOTIDE SEQUENCE</scope>
    <source>
        <strain evidence="1">Duluth1</strain>
        <tissue evidence="1">Whole animal</tissue>
    </source>
</reference>
<keyword evidence="2" id="KW-1185">Reference proteome</keyword>